<reference evidence="1 2" key="2">
    <citation type="journal article" date="2016" name="Science">
        <title>A bacterium that degrades and assimilates poly(ethylene terephthalate).</title>
        <authorList>
            <person name="Yoshida S."/>
            <person name="Hiraga K."/>
            <person name="Takehana T."/>
            <person name="Taniguchi I."/>
            <person name="Yamaji H."/>
            <person name="Maeda Y."/>
            <person name="Toyohara K."/>
            <person name="Miyamoto K."/>
            <person name="Kimura Y."/>
            <person name="Oda K."/>
        </authorList>
    </citation>
    <scope>NUCLEOTIDE SEQUENCE [LARGE SCALE GENOMIC DNA]</scope>
    <source>
        <strain evidence="2">NBRC 110686 / TISTR 2288 / 201-F6</strain>
    </source>
</reference>
<evidence type="ECO:0000313" key="1">
    <source>
        <dbReference type="EMBL" id="GAP34809.1"/>
    </source>
</evidence>
<dbReference type="AlphaFoldDB" id="A0A0K8NWZ9"/>
<dbReference type="InterPro" id="IPR031982">
    <property type="entry name" value="PilE-like"/>
</dbReference>
<dbReference type="Gene3D" id="3.30.700.10">
    <property type="entry name" value="Glycoprotein, Type 4 Pilin"/>
    <property type="match status" value="1"/>
</dbReference>
<reference evidence="2" key="1">
    <citation type="submission" date="2015-07" db="EMBL/GenBank/DDBJ databases">
        <title>Discovery of a poly(ethylene terephthalate assimilation.</title>
        <authorList>
            <person name="Yoshida S."/>
            <person name="Hiraga K."/>
            <person name="Takehana T."/>
            <person name="Taniguchi I."/>
            <person name="Yamaji H."/>
            <person name="Maeda Y."/>
            <person name="Toyohara K."/>
            <person name="Miyamoto K."/>
            <person name="Kimura Y."/>
            <person name="Oda K."/>
        </authorList>
    </citation>
    <scope>NUCLEOTIDE SEQUENCE [LARGE SCALE GENOMIC DNA]</scope>
    <source>
        <strain evidence="2">NBRC 110686 / TISTR 2288 / 201-F6</strain>
    </source>
</reference>
<keyword evidence="2" id="KW-1185">Reference proteome</keyword>
<organism evidence="1 2">
    <name type="scientific">Piscinibacter sakaiensis</name>
    <name type="common">Ideonella sakaiensis</name>
    <dbReference type="NCBI Taxonomy" id="1547922"/>
    <lineage>
        <taxon>Bacteria</taxon>
        <taxon>Pseudomonadati</taxon>
        <taxon>Pseudomonadota</taxon>
        <taxon>Betaproteobacteria</taxon>
        <taxon>Burkholderiales</taxon>
        <taxon>Sphaerotilaceae</taxon>
        <taxon>Piscinibacter</taxon>
    </lineage>
</organism>
<dbReference type="SUPFAM" id="SSF54523">
    <property type="entry name" value="Pili subunits"/>
    <property type="match status" value="1"/>
</dbReference>
<dbReference type="STRING" id="1547922.ISF6_0292"/>
<dbReference type="EMBL" id="BBYR01000011">
    <property type="protein sequence ID" value="GAP34809.1"/>
    <property type="molecule type" value="Genomic_DNA"/>
</dbReference>
<evidence type="ECO:0000313" key="2">
    <source>
        <dbReference type="Proteomes" id="UP000037660"/>
    </source>
</evidence>
<dbReference type="InterPro" id="IPR045584">
    <property type="entry name" value="Pilin-like"/>
</dbReference>
<dbReference type="GO" id="GO:0043683">
    <property type="term" value="P:type IV pilus assembly"/>
    <property type="evidence" value="ECO:0007669"/>
    <property type="project" value="InterPro"/>
</dbReference>
<proteinExistence type="predicted"/>
<gene>
    <name evidence="1" type="ORF">ISF6_0292</name>
</gene>
<dbReference type="Proteomes" id="UP000037660">
    <property type="component" value="Unassembled WGS sequence"/>
</dbReference>
<sequence length="131" mass="14172">MVAVAILAILAAIALPSYTSYVRRGQLQDAFTNLSDLGLRMEQYFQDNRSYANGANCGVTMPTTSKLFTFTCSTANSGTTYTLTATGKTGTGVLGYVYTLNESRQRRTTKFANADQTSNNGCWAVKSMSDC</sequence>
<protein>
    <submittedName>
        <fullName evidence="1">Type IV pilus biogenesis protein PilE</fullName>
    </submittedName>
</protein>
<accession>A0A0K8NWZ9</accession>
<dbReference type="Pfam" id="PF16732">
    <property type="entry name" value="ComP_DUS"/>
    <property type="match status" value="1"/>
</dbReference>
<name>A0A0K8NWZ9_PISS1</name>
<comment type="caution">
    <text evidence="1">The sequence shown here is derived from an EMBL/GenBank/DDBJ whole genome shotgun (WGS) entry which is preliminary data.</text>
</comment>